<proteinExistence type="predicted"/>
<dbReference type="AlphaFoldDB" id="A0A6C0EI83"/>
<organism evidence="1">
    <name type="scientific">viral metagenome</name>
    <dbReference type="NCBI Taxonomy" id="1070528"/>
    <lineage>
        <taxon>unclassified sequences</taxon>
        <taxon>metagenomes</taxon>
        <taxon>organismal metagenomes</taxon>
    </lineage>
</organism>
<sequence length="71" mass="8448">MFKFNNQSQFSSSINTSYEPVFMNIDVKPNMCQGVYFNKKNNTSICKNRAKYLKNKSFHLCEKHKNQQFDI</sequence>
<reference evidence="1" key="1">
    <citation type="journal article" date="2020" name="Nature">
        <title>Giant virus diversity and host interactions through global metagenomics.</title>
        <authorList>
            <person name="Schulz F."/>
            <person name="Roux S."/>
            <person name="Paez-Espino D."/>
            <person name="Jungbluth S."/>
            <person name="Walsh D.A."/>
            <person name="Denef V.J."/>
            <person name="McMahon K.D."/>
            <person name="Konstantinidis K.T."/>
            <person name="Eloe-Fadrosh E.A."/>
            <person name="Kyrpides N.C."/>
            <person name="Woyke T."/>
        </authorList>
    </citation>
    <scope>NUCLEOTIDE SEQUENCE</scope>
    <source>
        <strain evidence="1">GVMAG-M-3300000115-19</strain>
    </source>
</reference>
<protein>
    <submittedName>
        <fullName evidence="1">Uncharacterized protein</fullName>
    </submittedName>
</protein>
<evidence type="ECO:0000313" key="1">
    <source>
        <dbReference type="EMBL" id="QHT27979.1"/>
    </source>
</evidence>
<accession>A0A6C0EI83</accession>
<name>A0A6C0EI83_9ZZZZ</name>
<dbReference type="EMBL" id="MN738849">
    <property type="protein sequence ID" value="QHT27979.1"/>
    <property type="molecule type" value="Genomic_DNA"/>
</dbReference>